<dbReference type="Proteomes" id="UP001236806">
    <property type="component" value="Unassembled WGS sequence"/>
</dbReference>
<sequence length="145" mass="16116">MISTLTRRIQATCADELSLLRRQMYSLAWQEIREGGVEGAATAMARKASCVNHGVSVDVVCFAQRATLEDAPFMISVAMHLHPDRRSGDVYWEEADAWAHAVAGHEWFRVEPRGRLETLDGRVFHYALTEKAPAAQIVPLEAPAV</sequence>
<evidence type="ECO:0000313" key="1">
    <source>
        <dbReference type="EMBL" id="MDQ0675031.1"/>
    </source>
</evidence>
<organism evidence="1 2">
    <name type="scientific">Pseudarthrobacter siccitolerans</name>
    <dbReference type="NCBI Taxonomy" id="861266"/>
    <lineage>
        <taxon>Bacteria</taxon>
        <taxon>Bacillati</taxon>
        <taxon>Actinomycetota</taxon>
        <taxon>Actinomycetes</taxon>
        <taxon>Micrococcales</taxon>
        <taxon>Micrococcaceae</taxon>
        <taxon>Pseudarthrobacter</taxon>
    </lineage>
</organism>
<proteinExistence type="predicted"/>
<name>A0ABU0PM49_9MICC</name>
<dbReference type="RefSeq" id="WP_306637005.1">
    <property type="nucleotide sequence ID" value="NZ_JAUSXB010000001.1"/>
</dbReference>
<gene>
    <name evidence="1" type="ORF">QFZ36_002592</name>
</gene>
<reference evidence="1 2" key="1">
    <citation type="submission" date="2023-07" db="EMBL/GenBank/DDBJ databases">
        <title>Comparative genomics of wheat-associated soil bacteria to identify genetic determinants of phenazine resistance.</title>
        <authorList>
            <person name="Mouncey N."/>
        </authorList>
    </citation>
    <scope>NUCLEOTIDE SEQUENCE [LARGE SCALE GENOMIC DNA]</scope>
    <source>
        <strain evidence="1 2">W1I3</strain>
    </source>
</reference>
<keyword evidence="2" id="KW-1185">Reference proteome</keyword>
<comment type="caution">
    <text evidence="1">The sequence shown here is derived from an EMBL/GenBank/DDBJ whole genome shotgun (WGS) entry which is preliminary data.</text>
</comment>
<protein>
    <submittedName>
        <fullName evidence="1">Uncharacterized protein</fullName>
    </submittedName>
</protein>
<accession>A0ABU0PM49</accession>
<dbReference type="EMBL" id="JAUSXB010000001">
    <property type="protein sequence ID" value="MDQ0675031.1"/>
    <property type="molecule type" value="Genomic_DNA"/>
</dbReference>
<evidence type="ECO:0000313" key="2">
    <source>
        <dbReference type="Proteomes" id="UP001236806"/>
    </source>
</evidence>